<dbReference type="OrthoDB" id="2160759at2759"/>
<feature type="coiled-coil region" evidence="4">
    <location>
        <begin position="674"/>
        <end position="1278"/>
    </location>
</feature>
<organism evidence="6 7">
    <name type="scientific">Geotrypetes seraphini</name>
    <name type="common">Gaboon caecilian</name>
    <name type="synonym">Caecilia seraphini</name>
    <dbReference type="NCBI Taxonomy" id="260995"/>
    <lineage>
        <taxon>Eukaryota</taxon>
        <taxon>Metazoa</taxon>
        <taxon>Chordata</taxon>
        <taxon>Craniata</taxon>
        <taxon>Vertebrata</taxon>
        <taxon>Euteleostomi</taxon>
        <taxon>Amphibia</taxon>
        <taxon>Gymnophiona</taxon>
        <taxon>Geotrypetes</taxon>
    </lineage>
</organism>
<feature type="coiled-coil region" evidence="4">
    <location>
        <begin position="561"/>
        <end position="616"/>
    </location>
</feature>
<name>A0A6P8N8H1_GEOSA</name>
<dbReference type="RefSeq" id="XP_033771882.1">
    <property type="nucleotide sequence ID" value="XM_033915991.1"/>
</dbReference>
<reference evidence="7" key="1">
    <citation type="submission" date="2025-08" db="UniProtKB">
        <authorList>
            <consortium name="RefSeq"/>
        </authorList>
    </citation>
    <scope>IDENTIFICATION</scope>
</reference>
<feature type="coiled-coil region" evidence="4">
    <location>
        <begin position="182"/>
        <end position="359"/>
    </location>
</feature>
<feature type="region of interest" description="Disordered" evidence="5">
    <location>
        <begin position="55"/>
        <end position="82"/>
    </location>
</feature>
<evidence type="ECO:0000256" key="4">
    <source>
        <dbReference type="SAM" id="Coils"/>
    </source>
</evidence>
<dbReference type="PANTHER" id="PTHR18875">
    <property type="entry name" value="SARCOMA ANTIGEN NY-SAR-24/CYTOSKELETAL PROTEIN SOJO"/>
    <property type="match status" value="1"/>
</dbReference>
<proteinExistence type="predicted"/>
<feature type="compositionally biased region" description="Polar residues" evidence="5">
    <location>
        <begin position="58"/>
        <end position="68"/>
    </location>
</feature>
<sequence length="1444" mass="166995">MAADAEKGSNISMEYELPVHHKEDDEEGNLMISVLAIRNQLKKTERSLQSLGEELYRSNENSDNSSPDGASAGLTLKDLEEPQTDFQKNKTLISEDMSLSHGSPQRLRDKSFPVPAVSYRHIEQENKKLREKLNSLREQNASLVSQNHHLMNDIELSQAELTRSKARVYFYESALGTHASSIPQLEEQIINLEAEVDAQGNALRDAEVRLEESQKLVSSKEHFVQIFKDEYKNLKAELLEQKKRGKRAEQQRNEALKNAEELTKAFQQYKEKLGKKLEKVQAEEEIVQKNLMNCEKERTMLQEKCNGLETKFKSVEEQLRQIKAQHCSENEKHAIEAKNAELVSLLAQANEKILELENKLVDREYILKEKDNLMHQNTELQAYISQNQKPQTYQDEILNPERGRSSFKWNDPKHLVGSFITKDVSSSSWELSNLLIADLRLKLSGKDAEIQKLQASLTSCRAAPYHSNTNESKGQSECYGLEAEPVKLDAKQPGDEIFQQQVMNIKELEKDKKMLTGQVEGLNAKLAKAEDEICSLKVCMDQRTTQFQGIQKELLEKAAKSNDLELELRKKRSQLSAIEKQLEEKTVACSSLATRNSELELELMACNNKIFCLEQNINKNKEEATLAFDKAKKIYLEQHMTLEEQIVLLRHQLDKECQRIKMQEATISVLQQDILSKQHQLDSLDKALAETKQEFEKQNAKKEEAMKKLQNQIADETNRVRQLDSALGICKEELMLYLQQLEDNRKIFDKQFAKKAEEVHHIQKELVLRTHNLQEINEENTRLQLTLQQHQQMLQQGTTRIGELEENQGELEKQVSKLEKNLQKEKTFSREELKRMEEKLHVACQDVDLKSQQVLQLTSTLKQLTHEMDLSRNELVGMEKELKVLRHDNETKAVQFNHLETRLQQTQADLDKKTELVIDLESKLQNSKAYQEDFLQRREELEHDLQNVQKELKGTVRRLQELEGLLKNTQLSLEEKKTTIKDLAGELRKYKSELEDKDHELTDMNQALKERNWELKQRAVQVTQLDMTVREHRGELEQKVVRLEGALEKSELEVKDSKKQLESLDEKFQNTKDQLHDKDFELLQKDQELNQLRKEIERKQLKIADIEKTMKEQEQCIADQYQEGLDAGQQLRLAQEQIQHTHLELLDAKQQVSQAQSKTKNLKQQLEENNHLLKEKEARANHLVKELTVVHSHEKELEAKMQAEIKTLKEEIESLKDFYNKERSHAEVLLLADNQKFSNLIEKLKQRKQELREGQEAITNLQRNMQKKNEMIQVANDALLVKESEVTRLQARISWYERTIGSNLLPSWQRDPSLEIQDPTSSIESRKLRRSISANDISLKSASPSLDQPESIVGNQNSIYVLGSATNQDHEHDSSPLMTSSLDETLFSPLAYSVDGTMNSDCDDLQTLSGMLKYINEEMKISEISFWEIQKTTSGAESIPKGNQ</sequence>
<evidence type="ECO:0000313" key="6">
    <source>
        <dbReference type="Proteomes" id="UP000515159"/>
    </source>
</evidence>
<dbReference type="PANTHER" id="PTHR18875:SF8">
    <property type="entry name" value="COILED-COIL DOMAIN-CONTAINING PROTEIN 18"/>
    <property type="match status" value="1"/>
</dbReference>
<dbReference type="FunCoup" id="A0A6P8N8H1">
    <property type="interactions" value="811"/>
</dbReference>
<evidence type="ECO:0000256" key="5">
    <source>
        <dbReference type="SAM" id="MobiDB-lite"/>
    </source>
</evidence>
<evidence type="ECO:0000256" key="1">
    <source>
        <dbReference type="ARBA" id="ARBA00004496"/>
    </source>
</evidence>
<accession>A0A6P8N8H1</accession>
<protein>
    <submittedName>
        <fullName evidence="7">Coiled-coil domain-containing protein 18 isoform X1</fullName>
    </submittedName>
</protein>
<keyword evidence="2" id="KW-0963">Cytoplasm</keyword>
<dbReference type="CTD" id="343099"/>
<evidence type="ECO:0000256" key="2">
    <source>
        <dbReference type="ARBA" id="ARBA00022490"/>
    </source>
</evidence>
<feature type="coiled-coil region" evidence="4">
    <location>
        <begin position="119"/>
        <end position="153"/>
    </location>
</feature>
<keyword evidence="3 4" id="KW-0175">Coiled coil</keyword>
<dbReference type="KEGG" id="gsh:117346445"/>
<feature type="coiled-coil region" evidence="4">
    <location>
        <begin position="505"/>
        <end position="532"/>
    </location>
</feature>
<keyword evidence="6" id="KW-1185">Reference proteome</keyword>
<dbReference type="GeneID" id="117346445"/>
<dbReference type="InParanoid" id="A0A6P8N8H1"/>
<comment type="subcellular location">
    <subcellularLocation>
        <location evidence="1">Cytoplasm</location>
    </subcellularLocation>
</comment>
<evidence type="ECO:0000256" key="3">
    <source>
        <dbReference type="ARBA" id="ARBA00023054"/>
    </source>
</evidence>
<dbReference type="Proteomes" id="UP000515159">
    <property type="component" value="Chromosome 12"/>
</dbReference>
<gene>
    <name evidence="7" type="primary">CCDC18</name>
</gene>
<dbReference type="GO" id="GO:0005737">
    <property type="term" value="C:cytoplasm"/>
    <property type="evidence" value="ECO:0007669"/>
    <property type="project" value="UniProtKB-SubCell"/>
</dbReference>
<evidence type="ECO:0000313" key="7">
    <source>
        <dbReference type="RefSeq" id="XP_033771882.1"/>
    </source>
</evidence>